<dbReference type="PROSITE" id="PS50006">
    <property type="entry name" value="FHA_DOMAIN"/>
    <property type="match status" value="1"/>
</dbReference>
<comment type="cofactor">
    <cofactor evidence="1">
        <name>FAD</name>
        <dbReference type="ChEBI" id="CHEBI:57692"/>
    </cofactor>
</comment>
<dbReference type="SMART" id="SM00240">
    <property type="entry name" value="FHA"/>
    <property type="match status" value="1"/>
</dbReference>
<reference evidence="6" key="1">
    <citation type="journal article" date="2023" name="Mol. Ecol. Resour.">
        <title>Chromosome-level genome assembly of a triploid poplar Populus alba 'Berolinensis'.</title>
        <authorList>
            <person name="Chen S."/>
            <person name="Yu Y."/>
            <person name="Wang X."/>
            <person name="Wang S."/>
            <person name="Zhang T."/>
            <person name="Zhou Y."/>
            <person name="He R."/>
            <person name="Meng N."/>
            <person name="Wang Y."/>
            <person name="Liu W."/>
            <person name="Liu Z."/>
            <person name="Liu J."/>
            <person name="Guo Q."/>
            <person name="Huang H."/>
            <person name="Sederoff R.R."/>
            <person name="Wang G."/>
            <person name="Qu G."/>
            <person name="Chen S."/>
        </authorList>
    </citation>
    <scope>NUCLEOTIDE SEQUENCE</scope>
    <source>
        <strain evidence="6">SC-2020</strain>
    </source>
</reference>
<name>A0AAD6QH44_9ROSI</name>
<evidence type="ECO:0000313" key="7">
    <source>
        <dbReference type="Proteomes" id="UP001164929"/>
    </source>
</evidence>
<keyword evidence="3" id="KW-0274">FAD</keyword>
<dbReference type="Gene3D" id="2.60.200.20">
    <property type="match status" value="1"/>
</dbReference>
<dbReference type="InterPro" id="IPR008984">
    <property type="entry name" value="SMAD_FHA_dom_sf"/>
</dbReference>
<comment type="caution">
    <text evidence="6">The sequence shown here is derived from an EMBL/GenBank/DDBJ whole genome shotgun (WGS) entry which is preliminary data.</text>
</comment>
<evidence type="ECO:0000256" key="3">
    <source>
        <dbReference type="ARBA" id="ARBA00022827"/>
    </source>
</evidence>
<dbReference type="SUPFAM" id="SSF49879">
    <property type="entry name" value="SMAD/FHA domain"/>
    <property type="match status" value="1"/>
</dbReference>
<organism evidence="6 7">
    <name type="scientific">Populus alba x Populus x berolinensis</name>
    <dbReference type="NCBI Taxonomy" id="444605"/>
    <lineage>
        <taxon>Eukaryota</taxon>
        <taxon>Viridiplantae</taxon>
        <taxon>Streptophyta</taxon>
        <taxon>Embryophyta</taxon>
        <taxon>Tracheophyta</taxon>
        <taxon>Spermatophyta</taxon>
        <taxon>Magnoliopsida</taxon>
        <taxon>eudicotyledons</taxon>
        <taxon>Gunneridae</taxon>
        <taxon>Pentapetalae</taxon>
        <taxon>rosids</taxon>
        <taxon>fabids</taxon>
        <taxon>Malpighiales</taxon>
        <taxon>Salicaceae</taxon>
        <taxon>Saliceae</taxon>
        <taxon>Populus</taxon>
    </lineage>
</organism>
<keyword evidence="2" id="KW-0285">Flavoprotein</keyword>
<sequence>MECDKGFSSSYMLLKPEELTFFDLINILFSTDIEKRKFVDSAEVKEEDFQRRWLIFISIVVQKLLQFFSKPISSFGSLVEMWLNLLSSNGGFGSLLLNTIEGKVVIPEKTSASFVSITGNYDLRTELDRNIKHGDPSYENARRLRVAIIHGMARMAAIMASTYKAYLGVGLGPLSFLTNFRIPHPGRVGGRFFIDIAMPVMLDWVLGGNSSKLEGRSLSCRLSDKANDQLRRWFVDDDALERSLNGEWFLLPCGNDAVASQPIGLSRDENKPCVVGSVSQEDFPGMSIVIPAPQVSKTHARITCKDGAFYLIDLRSEHGTFITDIEGRRYRAPPNFPTRFHPSDMIEFGSDKKVIFRVKVMRSPPKISEKDEGQRRHVMDANRRWRLHVIGLKSGSDRIIGAQK</sequence>
<dbReference type="InterPro" id="IPR000253">
    <property type="entry name" value="FHA_dom"/>
</dbReference>
<evidence type="ECO:0000259" key="5">
    <source>
        <dbReference type="PROSITE" id="PS50006"/>
    </source>
</evidence>
<protein>
    <recommendedName>
        <fullName evidence="5">FHA domain-containing protein</fullName>
    </recommendedName>
</protein>
<gene>
    <name evidence="6" type="ORF">NC653_018708</name>
</gene>
<dbReference type="PANTHER" id="PTHR46496">
    <property type="match status" value="1"/>
</dbReference>
<proteinExistence type="predicted"/>
<evidence type="ECO:0000256" key="1">
    <source>
        <dbReference type="ARBA" id="ARBA00001974"/>
    </source>
</evidence>
<evidence type="ECO:0000256" key="2">
    <source>
        <dbReference type="ARBA" id="ARBA00022630"/>
    </source>
</evidence>
<keyword evidence="7" id="KW-1185">Reference proteome</keyword>
<dbReference type="AlphaFoldDB" id="A0AAD6QH44"/>
<evidence type="ECO:0000313" key="6">
    <source>
        <dbReference type="EMBL" id="KAJ6990246.1"/>
    </source>
</evidence>
<feature type="domain" description="FHA" evidence="5">
    <location>
        <begin position="273"/>
        <end position="327"/>
    </location>
</feature>
<dbReference type="GO" id="GO:0016491">
    <property type="term" value="F:oxidoreductase activity"/>
    <property type="evidence" value="ECO:0007669"/>
    <property type="project" value="UniProtKB-KW"/>
</dbReference>
<keyword evidence="4" id="KW-0560">Oxidoreductase</keyword>
<accession>A0AAD6QH44</accession>
<dbReference type="EMBL" id="JAQIZT010000007">
    <property type="protein sequence ID" value="KAJ6990246.1"/>
    <property type="molecule type" value="Genomic_DNA"/>
</dbReference>
<dbReference type="Proteomes" id="UP001164929">
    <property type="component" value="Chromosome 7"/>
</dbReference>
<evidence type="ECO:0000256" key="4">
    <source>
        <dbReference type="ARBA" id="ARBA00023002"/>
    </source>
</evidence>
<dbReference type="Pfam" id="PF00498">
    <property type="entry name" value="FHA"/>
    <property type="match status" value="1"/>
</dbReference>
<dbReference type="CDD" id="cd22702">
    <property type="entry name" value="FHA_ZEP-like"/>
    <property type="match status" value="1"/>
</dbReference>
<dbReference type="PANTHER" id="PTHR46496:SF1">
    <property type="entry name" value="ZEAXANTHIN EPOXIDASE, CHLOROPLASTIC"/>
    <property type="match status" value="1"/>
</dbReference>